<organism evidence="2 3">
    <name type="scientific">Aspergillus brasiliensis (strain CBS 101740 / IMI 381727 / IBT 21946)</name>
    <dbReference type="NCBI Taxonomy" id="767769"/>
    <lineage>
        <taxon>Eukaryota</taxon>
        <taxon>Fungi</taxon>
        <taxon>Dikarya</taxon>
        <taxon>Ascomycota</taxon>
        <taxon>Pezizomycotina</taxon>
        <taxon>Eurotiomycetes</taxon>
        <taxon>Eurotiomycetidae</taxon>
        <taxon>Eurotiales</taxon>
        <taxon>Aspergillaceae</taxon>
        <taxon>Aspergillus</taxon>
        <taxon>Aspergillus subgen. Circumdati</taxon>
    </lineage>
</organism>
<dbReference type="InterPro" id="IPR001810">
    <property type="entry name" value="F-box_dom"/>
</dbReference>
<evidence type="ECO:0000313" key="2">
    <source>
        <dbReference type="EMBL" id="OJJ66973.1"/>
    </source>
</evidence>
<proteinExistence type="predicted"/>
<dbReference type="SMART" id="SM00256">
    <property type="entry name" value="FBOX"/>
    <property type="match status" value="1"/>
</dbReference>
<feature type="non-terminal residue" evidence="2">
    <location>
        <position position="74"/>
    </location>
</feature>
<dbReference type="OMA" id="HNIRCSN"/>
<evidence type="ECO:0000313" key="3">
    <source>
        <dbReference type="Proteomes" id="UP000184499"/>
    </source>
</evidence>
<dbReference type="AlphaFoldDB" id="A0A1L9U5Y8"/>
<gene>
    <name evidence="2" type="ORF">ASPBRDRAFT_85745</name>
</gene>
<dbReference type="OrthoDB" id="366390at2759"/>
<dbReference type="GeneID" id="93581992"/>
<reference evidence="3" key="1">
    <citation type="journal article" date="2017" name="Genome Biol.">
        <title>Comparative genomics reveals high biological diversity and specific adaptations in the industrially and medically important fungal genus Aspergillus.</title>
        <authorList>
            <person name="de Vries R.P."/>
            <person name="Riley R."/>
            <person name="Wiebenga A."/>
            <person name="Aguilar-Osorio G."/>
            <person name="Amillis S."/>
            <person name="Uchima C.A."/>
            <person name="Anderluh G."/>
            <person name="Asadollahi M."/>
            <person name="Askin M."/>
            <person name="Barry K."/>
            <person name="Battaglia E."/>
            <person name="Bayram O."/>
            <person name="Benocci T."/>
            <person name="Braus-Stromeyer S.A."/>
            <person name="Caldana C."/>
            <person name="Canovas D."/>
            <person name="Cerqueira G.C."/>
            <person name="Chen F."/>
            <person name="Chen W."/>
            <person name="Choi C."/>
            <person name="Clum A."/>
            <person name="Dos Santos R.A."/>
            <person name="Damasio A.R."/>
            <person name="Diallinas G."/>
            <person name="Emri T."/>
            <person name="Fekete E."/>
            <person name="Flipphi M."/>
            <person name="Freyberg S."/>
            <person name="Gallo A."/>
            <person name="Gournas C."/>
            <person name="Habgood R."/>
            <person name="Hainaut M."/>
            <person name="Harispe M.L."/>
            <person name="Henrissat B."/>
            <person name="Hilden K.S."/>
            <person name="Hope R."/>
            <person name="Hossain A."/>
            <person name="Karabika E."/>
            <person name="Karaffa L."/>
            <person name="Karanyi Z."/>
            <person name="Krasevec N."/>
            <person name="Kuo A."/>
            <person name="Kusch H."/>
            <person name="LaButti K."/>
            <person name="Lagendijk E.L."/>
            <person name="Lapidus A."/>
            <person name="Levasseur A."/>
            <person name="Lindquist E."/>
            <person name="Lipzen A."/>
            <person name="Logrieco A.F."/>
            <person name="MacCabe A."/>
            <person name="Maekelae M.R."/>
            <person name="Malavazi I."/>
            <person name="Melin P."/>
            <person name="Meyer V."/>
            <person name="Mielnichuk N."/>
            <person name="Miskei M."/>
            <person name="Molnar A.P."/>
            <person name="Mule G."/>
            <person name="Ngan C.Y."/>
            <person name="Orejas M."/>
            <person name="Orosz E."/>
            <person name="Ouedraogo J.P."/>
            <person name="Overkamp K.M."/>
            <person name="Park H.-S."/>
            <person name="Perrone G."/>
            <person name="Piumi F."/>
            <person name="Punt P.J."/>
            <person name="Ram A.F."/>
            <person name="Ramon A."/>
            <person name="Rauscher S."/>
            <person name="Record E."/>
            <person name="Riano-Pachon D.M."/>
            <person name="Robert V."/>
            <person name="Roehrig J."/>
            <person name="Ruller R."/>
            <person name="Salamov A."/>
            <person name="Salih N.S."/>
            <person name="Samson R.A."/>
            <person name="Sandor E."/>
            <person name="Sanguinetti M."/>
            <person name="Schuetze T."/>
            <person name="Sepcic K."/>
            <person name="Shelest E."/>
            <person name="Sherlock G."/>
            <person name="Sophianopoulou V."/>
            <person name="Squina F.M."/>
            <person name="Sun H."/>
            <person name="Susca A."/>
            <person name="Todd R.B."/>
            <person name="Tsang A."/>
            <person name="Unkles S.E."/>
            <person name="van de Wiele N."/>
            <person name="van Rossen-Uffink D."/>
            <person name="Oliveira J.V."/>
            <person name="Vesth T.C."/>
            <person name="Visser J."/>
            <person name="Yu J.-H."/>
            <person name="Zhou M."/>
            <person name="Andersen M.R."/>
            <person name="Archer D.B."/>
            <person name="Baker S.E."/>
            <person name="Benoit I."/>
            <person name="Brakhage A.A."/>
            <person name="Braus G.H."/>
            <person name="Fischer R."/>
            <person name="Frisvad J.C."/>
            <person name="Goldman G.H."/>
            <person name="Houbraken J."/>
            <person name="Oakley B."/>
            <person name="Pocsi I."/>
            <person name="Scazzocchio C."/>
            <person name="Seiboth B."/>
            <person name="vanKuyk P.A."/>
            <person name="Wortman J."/>
            <person name="Dyer P.S."/>
            <person name="Grigoriev I.V."/>
        </authorList>
    </citation>
    <scope>NUCLEOTIDE SEQUENCE [LARGE SCALE GENOMIC DNA]</scope>
    <source>
        <strain evidence="3">CBS 101740 / IMI 381727 / IBT 21946</strain>
    </source>
</reference>
<name>A0A1L9U5Y8_ASPBC</name>
<keyword evidence="3" id="KW-1185">Reference proteome</keyword>
<dbReference type="Pfam" id="PF12937">
    <property type="entry name" value="F-box-like"/>
    <property type="match status" value="1"/>
</dbReference>
<sequence length="74" mass="8347">MMALPLPVELIEQIVSHLEYASDINALARTHRIFYRIVNPLLYRHNVHHDNSSALSWGSEHGSLATVQRSLKAG</sequence>
<dbReference type="Proteomes" id="UP000184499">
    <property type="component" value="Unassembled WGS sequence"/>
</dbReference>
<protein>
    <recommendedName>
        <fullName evidence="1">F-box domain-containing protein</fullName>
    </recommendedName>
</protein>
<dbReference type="VEuPathDB" id="FungiDB:ASPBRDRAFT_85745"/>
<evidence type="ECO:0000259" key="1">
    <source>
        <dbReference type="SMART" id="SM00256"/>
    </source>
</evidence>
<feature type="domain" description="F-box" evidence="1">
    <location>
        <begin position="6"/>
        <end position="47"/>
    </location>
</feature>
<dbReference type="EMBL" id="KV878696">
    <property type="protein sequence ID" value="OJJ66973.1"/>
    <property type="molecule type" value="Genomic_DNA"/>
</dbReference>
<accession>A0A1L9U5Y8</accession>
<dbReference type="RefSeq" id="XP_067474222.1">
    <property type="nucleotide sequence ID" value="XM_067629505.1"/>
</dbReference>